<dbReference type="Gene3D" id="3.40.50.150">
    <property type="entry name" value="Vaccinia Virus protein VP39"/>
    <property type="match status" value="1"/>
</dbReference>
<name>A0A1E3HCV3_9TREE</name>
<dbReference type="InterPro" id="IPR029063">
    <property type="entry name" value="SAM-dependent_MTases_sf"/>
</dbReference>
<dbReference type="STRING" id="1295533.A0A1E3HCV3"/>
<evidence type="ECO:0000313" key="2">
    <source>
        <dbReference type="EMBL" id="ODN74170.1"/>
    </source>
</evidence>
<dbReference type="PANTHER" id="PTHR14614">
    <property type="entry name" value="HEPATOCELLULAR CARCINOMA-ASSOCIATED ANTIGEN"/>
    <property type="match status" value="1"/>
</dbReference>
<feature type="compositionally biased region" description="Basic and acidic residues" evidence="1">
    <location>
        <begin position="69"/>
        <end position="84"/>
    </location>
</feature>
<sequence>MSSPPTIPSSLLPRLPKSQYTLHPLLPADLLILIAHLRTLYLPPIHGGFQAADVLDDGDGSEHYGGGEQGKERVIQERKETREKKRERRFSAGLVETMGGMGLGLDVPLTAAPEHPIVEDQEAEEKEDEIEGEEAAESYEFEQEEEKPHLDPFEREWSEKWLNGLVRRSQGWLEENGENEDNLAEIKEVEAVLRDATAVLAMMAGTSAAGSFTRHLVFPMAEYLGPALSQVRAKLEANPLHSPSTSTFLASFSRSPTSPLTLTQHLPSSPTATRGNLSVSPTSSRRTKYPLLPILLHDAPMNDHLSVGVQTWGSAILLGRQISLHPADYGLFLPPSTSRGVRVLELGAGTGLLSILGRKLLDLHAVAENTHPGLVVATDFLPSVLDNLKVCVDLNFPPAITDSGIHSATDISRDTGIHVAKLDWTTFPAFMASGQREGDEETALFVRDGPFDLVLASDCVYDETHARLLREVAVWVLRLPEGEGDQGGTFHILSPLRPTFQPEIESIVQFFPPHSTYTPLAERQAAASSASSSIPPELRGEGLGTARGLKLGTRGDGKRAVKGRKGEGRTDEALGYWWWEVGWA</sequence>
<protein>
    <submittedName>
        <fullName evidence="2">Uncharacterized protein</fullName>
    </submittedName>
</protein>
<evidence type="ECO:0000313" key="3">
    <source>
        <dbReference type="Proteomes" id="UP000094065"/>
    </source>
</evidence>
<feature type="compositionally biased region" description="Basic and acidic residues" evidence="1">
    <location>
        <begin position="553"/>
        <end position="566"/>
    </location>
</feature>
<dbReference type="InterPro" id="IPR019410">
    <property type="entry name" value="Methyltransf_16"/>
</dbReference>
<comment type="caution">
    <text evidence="2">The sequence shown here is derived from an EMBL/GenBank/DDBJ whole genome shotgun (WGS) entry which is preliminary data.</text>
</comment>
<dbReference type="OrthoDB" id="433955at2759"/>
<dbReference type="RefSeq" id="XP_018990032.1">
    <property type="nucleotide sequence ID" value="XM_019142389.1"/>
</dbReference>
<feature type="region of interest" description="Disordered" evidence="1">
    <location>
        <begin position="262"/>
        <end position="285"/>
    </location>
</feature>
<dbReference type="Proteomes" id="UP000094065">
    <property type="component" value="Unassembled WGS sequence"/>
</dbReference>
<feature type="region of interest" description="Disordered" evidence="1">
    <location>
        <begin position="60"/>
        <end position="88"/>
    </location>
</feature>
<proteinExistence type="predicted"/>
<dbReference type="PANTHER" id="PTHR14614:SF142">
    <property type="entry name" value="FAM86 N-TERMINAL DOMAIN-CONTAINING PROTEIN"/>
    <property type="match status" value="1"/>
</dbReference>
<dbReference type="Pfam" id="PF10294">
    <property type="entry name" value="Methyltransf_16"/>
    <property type="match status" value="1"/>
</dbReference>
<feature type="region of interest" description="Disordered" evidence="1">
    <location>
        <begin position="521"/>
        <end position="566"/>
    </location>
</feature>
<reference evidence="2 3" key="1">
    <citation type="submission" date="2016-06" db="EMBL/GenBank/DDBJ databases">
        <title>Evolution of pathogenesis and genome organization in the Tremellales.</title>
        <authorList>
            <person name="Cuomo C."/>
            <person name="Litvintseva A."/>
            <person name="Heitman J."/>
            <person name="Chen Y."/>
            <person name="Sun S."/>
            <person name="Springer D."/>
            <person name="Dromer F."/>
            <person name="Young S."/>
            <person name="Zeng Q."/>
            <person name="Chapman S."/>
            <person name="Gujja S."/>
            <person name="Saif S."/>
            <person name="Birren B."/>
        </authorList>
    </citation>
    <scope>NUCLEOTIDE SEQUENCE [LARGE SCALE GENOMIC DNA]</scope>
    <source>
        <strain evidence="2 3">CBS 6039</strain>
    </source>
</reference>
<evidence type="ECO:0000256" key="1">
    <source>
        <dbReference type="SAM" id="MobiDB-lite"/>
    </source>
</evidence>
<dbReference type="EMBL" id="AWGJ01000012">
    <property type="protein sequence ID" value="ODN74170.1"/>
    <property type="molecule type" value="Genomic_DNA"/>
</dbReference>
<feature type="compositionally biased region" description="Acidic residues" evidence="1">
    <location>
        <begin position="119"/>
        <end position="145"/>
    </location>
</feature>
<dbReference type="AlphaFoldDB" id="A0A1E3HCV3"/>
<feature type="compositionally biased region" description="Polar residues" evidence="1">
    <location>
        <begin position="262"/>
        <end position="284"/>
    </location>
</feature>
<dbReference type="GeneID" id="30158931"/>
<keyword evidence="3" id="KW-1185">Reference proteome</keyword>
<accession>A0A1E3HCV3</accession>
<gene>
    <name evidence="2" type="ORF">L202_07622</name>
</gene>
<dbReference type="CDD" id="cd02440">
    <property type="entry name" value="AdoMet_MTases"/>
    <property type="match status" value="1"/>
</dbReference>
<organism evidence="2 3">
    <name type="scientific">Cryptococcus amylolentus CBS 6039</name>
    <dbReference type="NCBI Taxonomy" id="1295533"/>
    <lineage>
        <taxon>Eukaryota</taxon>
        <taxon>Fungi</taxon>
        <taxon>Dikarya</taxon>
        <taxon>Basidiomycota</taxon>
        <taxon>Agaricomycotina</taxon>
        <taxon>Tremellomycetes</taxon>
        <taxon>Tremellales</taxon>
        <taxon>Cryptococcaceae</taxon>
        <taxon>Cryptococcus</taxon>
    </lineage>
</organism>
<dbReference type="GO" id="GO:0008757">
    <property type="term" value="F:S-adenosylmethionine-dependent methyltransferase activity"/>
    <property type="evidence" value="ECO:0007669"/>
    <property type="project" value="UniProtKB-ARBA"/>
</dbReference>
<dbReference type="SUPFAM" id="SSF53335">
    <property type="entry name" value="S-adenosyl-L-methionine-dependent methyltransferases"/>
    <property type="match status" value="1"/>
</dbReference>
<feature type="region of interest" description="Disordered" evidence="1">
    <location>
        <begin position="119"/>
        <end position="150"/>
    </location>
</feature>